<evidence type="ECO:0000256" key="2">
    <source>
        <dbReference type="ARBA" id="ARBA00004584"/>
    </source>
</evidence>
<reference evidence="12" key="3">
    <citation type="submission" date="2011-03" db="EMBL/GenBank/DDBJ databases">
        <title>Annotation of Magnaporthe poae ATCC 64411.</title>
        <authorList>
            <person name="Ma L.-J."/>
            <person name="Dead R."/>
            <person name="Young S.K."/>
            <person name="Zeng Q."/>
            <person name="Gargeya S."/>
            <person name="Fitzgerald M."/>
            <person name="Haas B."/>
            <person name="Abouelleil A."/>
            <person name="Alvarado L."/>
            <person name="Arachchi H.M."/>
            <person name="Berlin A."/>
            <person name="Brown A."/>
            <person name="Chapman S.B."/>
            <person name="Chen Z."/>
            <person name="Dunbar C."/>
            <person name="Freedman E."/>
            <person name="Gearin G."/>
            <person name="Gellesch M."/>
            <person name="Goldberg J."/>
            <person name="Griggs A."/>
            <person name="Gujja S."/>
            <person name="Heiman D."/>
            <person name="Howarth C."/>
            <person name="Larson L."/>
            <person name="Lui A."/>
            <person name="MacDonald P.J.P."/>
            <person name="Mehta T."/>
            <person name="Montmayeur A."/>
            <person name="Murphy C."/>
            <person name="Neiman D."/>
            <person name="Pearson M."/>
            <person name="Priest M."/>
            <person name="Roberts A."/>
            <person name="Saif S."/>
            <person name="Shea T."/>
            <person name="Shenoy N."/>
            <person name="Sisk P."/>
            <person name="Stolte C."/>
            <person name="Sykes S."/>
            <person name="Yandava C."/>
            <person name="Wortman J."/>
            <person name="Nusbaum C."/>
            <person name="Birren B."/>
        </authorList>
    </citation>
    <scope>NUCLEOTIDE SEQUENCE</scope>
    <source>
        <strain evidence="12">ATCC 64411</strain>
    </source>
</reference>
<proteinExistence type="inferred from homology"/>
<keyword evidence="14" id="KW-1185">Reference proteome</keyword>
<comment type="subcellular location">
    <subcellularLocation>
        <location evidence="2">Chromosome</location>
        <location evidence="2">Centromere</location>
    </subcellularLocation>
    <subcellularLocation>
        <location evidence="1">Nucleus</location>
    </subcellularLocation>
</comment>
<evidence type="ECO:0000256" key="9">
    <source>
        <dbReference type="ARBA" id="ARBA00023328"/>
    </source>
</evidence>
<accession>A0A0C4DS06</accession>
<dbReference type="GO" id="GO:0000070">
    <property type="term" value="P:mitotic sister chromatid segregation"/>
    <property type="evidence" value="ECO:0007669"/>
    <property type="project" value="TreeGrafter"/>
</dbReference>
<evidence type="ECO:0000256" key="10">
    <source>
        <dbReference type="SAM" id="MobiDB-lite"/>
    </source>
</evidence>
<sequence length="392" mass="41112">MAPAGRGRKRKSEMMAVDETPGTPETADERIPTKSASPVRTPTRGSPIKRRKIGISLAQKQALIDNLQLEVTERARKLRAQYNLQAQGLRTRIEIRVNRIPMALRRAKMGDLMNKYSGNAPQKSTTTSQRPPPVPEKDVRPKTTASYTSTLAAPVPRGPGRPPKRTSDEIAGGNKENMDINSPKKRIRASPAPDVMHNPSQVLSPTSSNTRIAPRKRGIVTTASTAPASPPKPQVQASRPPSPVKKPSGGTLISNMVEKARSTRAAAATRKTTTSSTASSASAAPRTRRGATATTAAATARAGAPSRTARRVSGVSESSDGSTSTVVRKRIGATTAPARTAAAAAVPKRTVMGTIKKGVAGATTRKAPAKAAAAPTSTATTTGTGRVLRKRG</sequence>
<evidence type="ECO:0000256" key="1">
    <source>
        <dbReference type="ARBA" id="ARBA00004123"/>
    </source>
</evidence>
<feature type="compositionally biased region" description="Low complexity" evidence="10">
    <location>
        <begin position="263"/>
        <end position="326"/>
    </location>
</feature>
<dbReference type="EnsemblFungi" id="MAPG_02675T0">
    <property type="protein sequence ID" value="MAPG_02675T0"/>
    <property type="gene ID" value="MAPG_02675"/>
</dbReference>
<evidence type="ECO:0000256" key="4">
    <source>
        <dbReference type="ARBA" id="ARBA00022454"/>
    </source>
</evidence>
<dbReference type="PANTHER" id="PTHR16040:SF7">
    <property type="entry name" value="AUSTRALIN, ISOFORM A-RELATED"/>
    <property type="match status" value="1"/>
</dbReference>
<dbReference type="EMBL" id="GL876967">
    <property type="protein sequence ID" value="KLU83622.1"/>
    <property type="molecule type" value="Genomic_DNA"/>
</dbReference>
<keyword evidence="4" id="KW-0158">Chromosome</keyword>
<reference evidence="13" key="5">
    <citation type="submission" date="2015-06" db="UniProtKB">
        <authorList>
            <consortium name="EnsemblFungi"/>
        </authorList>
    </citation>
    <scope>IDENTIFICATION</scope>
    <source>
        <strain evidence="13">ATCC 64411</strain>
    </source>
</reference>
<evidence type="ECO:0000256" key="3">
    <source>
        <dbReference type="ARBA" id="ARBA00009914"/>
    </source>
</evidence>
<feature type="compositionally biased region" description="Polar residues" evidence="10">
    <location>
        <begin position="116"/>
        <end position="129"/>
    </location>
</feature>
<protein>
    <recommendedName>
        <fullName evidence="11">Borealin N-terminal domain-containing protein</fullName>
    </recommendedName>
</protein>
<feature type="compositionally biased region" description="Low complexity" evidence="10">
    <location>
        <begin position="361"/>
        <end position="386"/>
    </location>
</feature>
<gene>
    <name evidence="12" type="ORF">MAPG_02675</name>
</gene>
<reference evidence="12" key="1">
    <citation type="submission" date="2010-05" db="EMBL/GenBank/DDBJ databases">
        <title>The Genome Sequence of Magnaporthe poae strain ATCC 64411.</title>
        <authorList>
            <consortium name="The Broad Institute Genome Sequencing Platform"/>
            <consortium name="Broad Institute Genome Sequencing Center for Infectious Disease"/>
            <person name="Ma L.-J."/>
            <person name="Dead R."/>
            <person name="Young S."/>
            <person name="Zeng Q."/>
            <person name="Koehrsen M."/>
            <person name="Alvarado L."/>
            <person name="Berlin A."/>
            <person name="Chapman S.B."/>
            <person name="Chen Z."/>
            <person name="Freedman E."/>
            <person name="Gellesch M."/>
            <person name="Goldberg J."/>
            <person name="Griggs A."/>
            <person name="Gujja S."/>
            <person name="Heilman E.R."/>
            <person name="Heiman D."/>
            <person name="Hepburn T."/>
            <person name="Howarth C."/>
            <person name="Jen D."/>
            <person name="Larson L."/>
            <person name="Mehta T."/>
            <person name="Neiman D."/>
            <person name="Pearson M."/>
            <person name="Roberts A."/>
            <person name="Saif S."/>
            <person name="Shea T."/>
            <person name="Shenoy N."/>
            <person name="Sisk P."/>
            <person name="Stolte C."/>
            <person name="Sykes S."/>
            <person name="Walk T."/>
            <person name="White J."/>
            <person name="Yandava C."/>
            <person name="Haas B."/>
            <person name="Nusbaum C."/>
            <person name="Birren B."/>
        </authorList>
    </citation>
    <scope>NUCLEOTIDE SEQUENCE</scope>
    <source>
        <strain evidence="12">ATCC 64411</strain>
    </source>
</reference>
<feature type="region of interest" description="Disordered" evidence="10">
    <location>
        <begin position="1"/>
        <end position="47"/>
    </location>
</feature>
<feature type="compositionally biased region" description="Basic residues" evidence="10">
    <location>
        <begin position="1"/>
        <end position="11"/>
    </location>
</feature>
<evidence type="ECO:0000313" key="12">
    <source>
        <dbReference type="EMBL" id="KLU83622.1"/>
    </source>
</evidence>
<dbReference type="OrthoDB" id="2392550at2759"/>
<evidence type="ECO:0000313" key="14">
    <source>
        <dbReference type="Proteomes" id="UP000011715"/>
    </source>
</evidence>
<keyword evidence="6" id="KW-0498">Mitosis</keyword>
<feature type="compositionally biased region" description="Polar residues" evidence="10">
    <location>
        <begin position="34"/>
        <end position="44"/>
    </location>
</feature>
<name>A0A0C4DS06_MAGP6</name>
<dbReference type="InterPro" id="IPR018867">
    <property type="entry name" value="Cell_div_borealin"/>
</dbReference>
<dbReference type="Proteomes" id="UP000011715">
    <property type="component" value="Unassembled WGS sequence"/>
</dbReference>
<evidence type="ECO:0000256" key="5">
    <source>
        <dbReference type="ARBA" id="ARBA00022618"/>
    </source>
</evidence>
<dbReference type="eggNOG" id="ENOG502S9QE">
    <property type="taxonomic scope" value="Eukaryota"/>
</dbReference>
<feature type="compositionally biased region" description="Polar residues" evidence="10">
    <location>
        <begin position="198"/>
        <end position="211"/>
    </location>
</feature>
<dbReference type="GO" id="GO:0005634">
    <property type="term" value="C:nucleus"/>
    <property type="evidence" value="ECO:0007669"/>
    <property type="project" value="UniProtKB-SubCell"/>
</dbReference>
<dbReference type="GO" id="GO:0051301">
    <property type="term" value="P:cell division"/>
    <property type="evidence" value="ECO:0007669"/>
    <property type="project" value="UniProtKB-KW"/>
</dbReference>
<keyword evidence="5" id="KW-0132">Cell division</keyword>
<evidence type="ECO:0000256" key="6">
    <source>
        <dbReference type="ARBA" id="ARBA00022776"/>
    </source>
</evidence>
<reference evidence="13" key="4">
    <citation type="journal article" date="2015" name="G3 (Bethesda)">
        <title>Genome sequences of three phytopathogenic species of the Magnaporthaceae family of fungi.</title>
        <authorList>
            <person name="Okagaki L.H."/>
            <person name="Nunes C.C."/>
            <person name="Sailsbery J."/>
            <person name="Clay B."/>
            <person name="Brown D."/>
            <person name="John T."/>
            <person name="Oh Y."/>
            <person name="Young N."/>
            <person name="Fitzgerald M."/>
            <person name="Haas B.J."/>
            <person name="Zeng Q."/>
            <person name="Young S."/>
            <person name="Adiconis X."/>
            <person name="Fan L."/>
            <person name="Levin J.Z."/>
            <person name="Mitchell T.K."/>
            <person name="Okubara P.A."/>
            <person name="Farman M.L."/>
            <person name="Kohn L.M."/>
            <person name="Birren B."/>
            <person name="Ma L.-J."/>
            <person name="Dean R.A."/>
        </authorList>
    </citation>
    <scope>NUCLEOTIDE SEQUENCE</scope>
    <source>
        <strain evidence="13">ATCC 64411 / 73-15</strain>
    </source>
</reference>
<evidence type="ECO:0000256" key="7">
    <source>
        <dbReference type="ARBA" id="ARBA00023242"/>
    </source>
</evidence>
<dbReference type="GO" id="GO:0051233">
    <property type="term" value="C:spindle midzone"/>
    <property type="evidence" value="ECO:0007669"/>
    <property type="project" value="TreeGrafter"/>
</dbReference>
<feature type="region of interest" description="Disordered" evidence="10">
    <location>
        <begin position="361"/>
        <end position="392"/>
    </location>
</feature>
<dbReference type="GO" id="GO:0032133">
    <property type="term" value="C:chromosome passenger complex"/>
    <property type="evidence" value="ECO:0007669"/>
    <property type="project" value="TreeGrafter"/>
</dbReference>
<comment type="similarity">
    <text evidence="3">Belongs to the borealin family.</text>
</comment>
<feature type="domain" description="Borealin N-terminal" evidence="11">
    <location>
        <begin position="59"/>
        <end position="115"/>
    </location>
</feature>
<keyword evidence="8" id="KW-0131">Cell cycle</keyword>
<keyword evidence="7" id="KW-0539">Nucleus</keyword>
<dbReference type="Pfam" id="PF10444">
    <property type="entry name" value="Nbl1_Borealin_N"/>
    <property type="match status" value="1"/>
</dbReference>
<dbReference type="VEuPathDB" id="FungiDB:MAPG_02675"/>
<dbReference type="STRING" id="644358.A0A0C4DS06"/>
<dbReference type="InterPro" id="IPR018851">
    <property type="entry name" value="Borealin_N"/>
</dbReference>
<dbReference type="AlphaFoldDB" id="A0A0C4DS06"/>
<dbReference type="EMBL" id="ADBL01000654">
    <property type="status" value="NOT_ANNOTATED_CDS"/>
    <property type="molecule type" value="Genomic_DNA"/>
</dbReference>
<dbReference type="OMA" id="ITMQQKQ"/>
<dbReference type="GO" id="GO:0000775">
    <property type="term" value="C:chromosome, centromeric region"/>
    <property type="evidence" value="ECO:0007669"/>
    <property type="project" value="UniProtKB-SubCell"/>
</dbReference>
<evidence type="ECO:0000313" key="13">
    <source>
        <dbReference type="EnsemblFungi" id="MAPG_02675T0"/>
    </source>
</evidence>
<feature type="region of interest" description="Disordered" evidence="10">
    <location>
        <begin position="113"/>
        <end position="326"/>
    </location>
</feature>
<evidence type="ECO:0000256" key="8">
    <source>
        <dbReference type="ARBA" id="ARBA00023306"/>
    </source>
</evidence>
<keyword evidence="9" id="KW-0137">Centromere</keyword>
<reference evidence="14" key="2">
    <citation type="submission" date="2010-05" db="EMBL/GenBank/DDBJ databases">
        <title>The genome sequence of Magnaporthe poae strain ATCC 64411.</title>
        <authorList>
            <person name="Ma L.-J."/>
            <person name="Dead R."/>
            <person name="Young S."/>
            <person name="Zeng Q."/>
            <person name="Koehrsen M."/>
            <person name="Alvarado L."/>
            <person name="Berlin A."/>
            <person name="Chapman S.B."/>
            <person name="Chen Z."/>
            <person name="Freedman E."/>
            <person name="Gellesch M."/>
            <person name="Goldberg J."/>
            <person name="Griggs A."/>
            <person name="Gujja S."/>
            <person name="Heilman E.R."/>
            <person name="Heiman D."/>
            <person name="Hepburn T."/>
            <person name="Howarth C."/>
            <person name="Jen D."/>
            <person name="Larson L."/>
            <person name="Mehta T."/>
            <person name="Neiman D."/>
            <person name="Pearson M."/>
            <person name="Roberts A."/>
            <person name="Saif S."/>
            <person name="Shea T."/>
            <person name="Shenoy N."/>
            <person name="Sisk P."/>
            <person name="Stolte C."/>
            <person name="Sykes S."/>
            <person name="Walk T."/>
            <person name="White J."/>
            <person name="Yandava C."/>
            <person name="Haas B."/>
            <person name="Nusbaum C."/>
            <person name="Birren B."/>
        </authorList>
    </citation>
    <scope>NUCLEOTIDE SEQUENCE [LARGE SCALE GENOMIC DNA]</scope>
    <source>
        <strain evidence="14">ATCC 64411 / 73-15</strain>
    </source>
</reference>
<evidence type="ECO:0000259" key="11">
    <source>
        <dbReference type="Pfam" id="PF10444"/>
    </source>
</evidence>
<organism evidence="13 14">
    <name type="scientific">Magnaporthiopsis poae (strain ATCC 64411 / 73-15)</name>
    <name type="common">Kentucky bluegrass fungus</name>
    <name type="synonym">Magnaporthe poae</name>
    <dbReference type="NCBI Taxonomy" id="644358"/>
    <lineage>
        <taxon>Eukaryota</taxon>
        <taxon>Fungi</taxon>
        <taxon>Dikarya</taxon>
        <taxon>Ascomycota</taxon>
        <taxon>Pezizomycotina</taxon>
        <taxon>Sordariomycetes</taxon>
        <taxon>Sordariomycetidae</taxon>
        <taxon>Magnaporthales</taxon>
        <taxon>Magnaporthaceae</taxon>
        <taxon>Magnaporthiopsis</taxon>
    </lineage>
</organism>
<dbReference type="PANTHER" id="PTHR16040">
    <property type="entry name" value="AUSTRALIN, ISOFORM A-RELATED"/>
    <property type="match status" value="1"/>
</dbReference>